<comment type="caution">
    <text evidence="9">The sequence shown here is derived from an EMBL/GenBank/DDBJ whole genome shotgun (WGS) entry which is preliminary data.</text>
</comment>
<feature type="transmembrane region" description="Helical" evidence="6">
    <location>
        <begin position="404"/>
        <end position="430"/>
    </location>
</feature>
<evidence type="ECO:0000313" key="9">
    <source>
        <dbReference type="EMBL" id="MDR7082963.1"/>
    </source>
</evidence>
<feature type="transmembrane region" description="Helical" evidence="6">
    <location>
        <begin position="330"/>
        <end position="352"/>
    </location>
</feature>
<dbReference type="PANTHER" id="PTHR34697">
    <property type="entry name" value="PHOSPHATIDYLGLYCEROL LYSYLTRANSFERASE"/>
    <property type="match status" value="1"/>
</dbReference>
<feature type="transmembrane region" description="Helical" evidence="6">
    <location>
        <begin position="119"/>
        <end position="137"/>
    </location>
</feature>
<reference evidence="9 10" key="1">
    <citation type="submission" date="2023-07" db="EMBL/GenBank/DDBJ databases">
        <title>Sorghum-associated microbial communities from plants grown in Nebraska, USA.</title>
        <authorList>
            <person name="Schachtman D."/>
        </authorList>
    </citation>
    <scope>NUCLEOTIDE SEQUENCE [LARGE SCALE GENOMIC DNA]</scope>
    <source>
        <strain evidence="9 10">BE167</strain>
    </source>
</reference>
<feature type="transmembrane region" description="Helical" evidence="6">
    <location>
        <begin position="34"/>
        <end position="58"/>
    </location>
</feature>
<dbReference type="InterPro" id="IPR035952">
    <property type="entry name" value="Rhomboid-like_sf"/>
</dbReference>
<dbReference type="Pfam" id="PF09924">
    <property type="entry name" value="LPG_synthase_C"/>
    <property type="match status" value="1"/>
</dbReference>
<keyword evidence="4 6" id="KW-1133">Transmembrane helix</keyword>
<name>A0ABU1UCN1_9MICC</name>
<sequence>MSGAAAARQRGAGGGSLRGLAHVGLRQSLGHLRAIPFTLAVLVAFLATGAATGSYLTGPPESLLDVASVSAPALKAGHWWSLFTSMFFATNLLAYASAALMILVLLGLAERQLGTLRTAVFYFAAQFAAVTVFLLLTQLAGHVDDGWLSRMVDAGLMGPYAAVLAVSLASSGLLPTLWQRRLRTAVVSLSLMLVLYVGHPETVVGFAGALAGLAAGWWIQGDQGTLHRHRSTGRETRNLLALTVAIFAVGPILTATVRTPTGPLALLRDVVLNPLPTLNQLEQNCGGSIDVTCLEAGRAGFAGPLGLALAVVPVVLLLICADGMRHGRRLALRIAVTLQLAVTALAAVYLSLIARIPQYPNRPRTGVMGSGVVHVLPLVVVPLVLVVLLVANRRQFRVETNPRARGALAAAVGGTWLLLASCYTGVWFAAGGMDRDGGLLGLAAELSRQYLPLPIPGVYSRIFEGRDAAEAVLFATSGIIFWTVALAAVWLVLQRRLHRTDAGAEDRDVARGLIRQGGDSLSWMALWEPNKYWFAPGGRGGVAYQQHGNVALTLAGPFGPAGFREETAAGFIRYCAEHALIPSFYSCTDELWPMLQRRGFRRVAVAQETRLAVRSLEFKGKDWQNVRTALNRAGKSGVHAVWGRYADFAPALRAQLIEVSEEWAAQKSVPEMGFTLGGIDELQDEEVLCCLAVDAEGLVQGVTSWLPVYADGRLVSWTLDFMRRRGDAFPGVMEFLIASAVQELRSSVEVISLSGSPLAKDTAEAAGDAGGAGSEGLAGILDVVGKALEPVYGFRSLATFKSRFKPDYRTLYLYYQDPLQLPAMGRALSRAYLPGLSVRQSARLLRTLVR</sequence>
<evidence type="ECO:0000259" key="7">
    <source>
        <dbReference type="Pfam" id="PF01694"/>
    </source>
</evidence>
<dbReference type="RefSeq" id="WP_374724959.1">
    <property type="nucleotide sequence ID" value="NZ_JAVDVQ010000008.1"/>
</dbReference>
<accession>A0ABU1UCN1</accession>
<feature type="domain" description="Peptidase S54 rhomboid" evidence="7">
    <location>
        <begin position="77"/>
        <end position="219"/>
    </location>
</feature>
<feature type="domain" description="Phosphatidylglycerol lysyltransferase C-terminal" evidence="8">
    <location>
        <begin position="515"/>
        <end position="815"/>
    </location>
</feature>
<dbReference type="EMBL" id="JAVDVQ010000008">
    <property type="protein sequence ID" value="MDR7082963.1"/>
    <property type="molecule type" value="Genomic_DNA"/>
</dbReference>
<keyword evidence="3 6" id="KW-0812">Transmembrane</keyword>
<feature type="transmembrane region" description="Helical" evidence="6">
    <location>
        <begin position="372"/>
        <end position="392"/>
    </location>
</feature>
<evidence type="ECO:0000256" key="2">
    <source>
        <dbReference type="ARBA" id="ARBA00022475"/>
    </source>
</evidence>
<evidence type="ECO:0000256" key="5">
    <source>
        <dbReference type="ARBA" id="ARBA00023136"/>
    </source>
</evidence>
<feature type="transmembrane region" description="Helical" evidence="6">
    <location>
        <begin position="471"/>
        <end position="493"/>
    </location>
</feature>
<comment type="subcellular location">
    <subcellularLocation>
        <location evidence="1">Cell membrane</location>
        <topology evidence="1">Multi-pass membrane protein</topology>
    </subcellularLocation>
</comment>
<evidence type="ECO:0000256" key="1">
    <source>
        <dbReference type="ARBA" id="ARBA00004651"/>
    </source>
</evidence>
<evidence type="ECO:0000256" key="4">
    <source>
        <dbReference type="ARBA" id="ARBA00022989"/>
    </source>
</evidence>
<keyword evidence="10" id="KW-1185">Reference proteome</keyword>
<dbReference type="Pfam" id="PF01694">
    <property type="entry name" value="Rhomboid"/>
    <property type="match status" value="1"/>
</dbReference>
<dbReference type="InterPro" id="IPR024320">
    <property type="entry name" value="LPG_synthase_C"/>
</dbReference>
<dbReference type="InterPro" id="IPR022764">
    <property type="entry name" value="Peptidase_S54_rhomboid_dom"/>
</dbReference>
<dbReference type="SUPFAM" id="SSF144091">
    <property type="entry name" value="Rhomboid-like"/>
    <property type="match status" value="1"/>
</dbReference>
<feature type="transmembrane region" description="Helical" evidence="6">
    <location>
        <begin position="78"/>
        <end position="107"/>
    </location>
</feature>
<organism evidence="9 10">
    <name type="scientific">Arthrobacter ginsengisoli</name>
    <dbReference type="NCBI Taxonomy" id="1356565"/>
    <lineage>
        <taxon>Bacteria</taxon>
        <taxon>Bacillati</taxon>
        <taxon>Actinomycetota</taxon>
        <taxon>Actinomycetes</taxon>
        <taxon>Micrococcales</taxon>
        <taxon>Micrococcaceae</taxon>
        <taxon>Arthrobacter</taxon>
    </lineage>
</organism>
<feature type="transmembrane region" description="Helical" evidence="6">
    <location>
        <begin position="301"/>
        <end position="321"/>
    </location>
</feature>
<keyword evidence="2" id="KW-1003">Cell membrane</keyword>
<feature type="transmembrane region" description="Helical" evidence="6">
    <location>
        <begin position="157"/>
        <end position="174"/>
    </location>
</feature>
<dbReference type="Proteomes" id="UP001252243">
    <property type="component" value="Unassembled WGS sequence"/>
</dbReference>
<protein>
    <submittedName>
        <fullName evidence="9">Lysylphosphatidylglycerol synthetase-like protein (DUF2156 family)</fullName>
    </submittedName>
</protein>
<dbReference type="Gene3D" id="1.20.1540.10">
    <property type="entry name" value="Rhomboid-like"/>
    <property type="match status" value="1"/>
</dbReference>
<evidence type="ECO:0000259" key="8">
    <source>
        <dbReference type="Pfam" id="PF09924"/>
    </source>
</evidence>
<feature type="transmembrane region" description="Helical" evidence="6">
    <location>
        <begin position="239"/>
        <end position="257"/>
    </location>
</feature>
<dbReference type="PANTHER" id="PTHR34697:SF2">
    <property type="entry name" value="PHOSPHATIDYLGLYCEROL LYSYLTRANSFERASE"/>
    <property type="match status" value="1"/>
</dbReference>
<dbReference type="InterPro" id="IPR051211">
    <property type="entry name" value="PG_lysyltransferase"/>
</dbReference>
<proteinExistence type="predicted"/>
<gene>
    <name evidence="9" type="ORF">J2X01_002253</name>
</gene>
<evidence type="ECO:0000313" key="10">
    <source>
        <dbReference type="Proteomes" id="UP001252243"/>
    </source>
</evidence>
<evidence type="ECO:0000256" key="6">
    <source>
        <dbReference type="SAM" id="Phobius"/>
    </source>
</evidence>
<keyword evidence="5 6" id="KW-0472">Membrane</keyword>
<evidence type="ECO:0000256" key="3">
    <source>
        <dbReference type="ARBA" id="ARBA00022692"/>
    </source>
</evidence>